<dbReference type="EMBL" id="CAJJDN010000134">
    <property type="protein sequence ID" value="CAD8121707.1"/>
    <property type="molecule type" value="Genomic_DNA"/>
</dbReference>
<dbReference type="Proteomes" id="UP000692954">
    <property type="component" value="Unassembled WGS sequence"/>
</dbReference>
<proteinExistence type="predicted"/>
<keyword evidence="3" id="KW-1185">Reference proteome</keyword>
<dbReference type="OrthoDB" id="292036at2759"/>
<protein>
    <submittedName>
        <fullName evidence="2">Uncharacterized protein</fullName>
    </submittedName>
</protein>
<keyword evidence="1" id="KW-0472">Membrane</keyword>
<evidence type="ECO:0000256" key="1">
    <source>
        <dbReference type="SAM" id="Phobius"/>
    </source>
</evidence>
<sequence length="2489" mass="293397">MQSILNAGVQKITEGVNDGLNRGLSRTFSKRVHNQKGEKKGQRKVKFTFKPELPLEVQFNKLYDYCDNHNRRRLQIKGFKGTFKIENWINIETKLRSLEGLKGIGFVDTQLDKAHLDVLSSWISWVEPQKLIIELQQNELDNEDCADFLYFLFERNIDVRSIYIMGNPGIYKGVLLKELQQYLIKKFEKNMIHYYKLIKNKQAFSIAIIRLLRNKSDEQIQKRIKRAESKIDQTQYYKLILKNCFTDKNWKGFQDLIQTTYKEDNLEQLTYLDISNNYLGTQNAFNNMCASMSSAKGLLVLKIANQPLIHNSQTVELLMGNRYDNLKLRELDISDNKDILEKTFKALSDNIFKQCKIISFTGSMPQQLSTLFKLFVFTEAFADKTKESKQLYREKKKYRKDYLQVLDLSSVENYNRHDLVEKLLINTVFTEFTNISTLHVQNFDVGRCQAYIKAKRKFITYMEKKKKEDPFFSNYKLPLKHIVYPKQSYRMEIQTKKEFFLEYMFTEKGSIVEIESIEIQANTFRQSNRAEGLQEACNEINEKTKNNPDIRYTIKKISMNEGDYQMDFNTIKCYLCQKSVQLEEFSYFNDSMIFEWNSWYEEIISYCSQLKDYQYHSLKILKLQNVSDINIEINQFVELFIFNPKIQLKELQVVDIQTNNNSENRESLKNAVQKAQNVSLQKLYLGPLQQTEGEEIFFEYVIFNNNVNLLSLTLTNIKIIQHLDTIEKLIKNNSVGNQPLRYLTYLEIDKIDIEKKEDWKRFLSIFFINQKSTLQTLKIKDKVLNQQFSDALNQLLLPYEQEVIKQKQESGEMEGNTNKFNILSQTSNMLSQLQNMPSQSQDESVLLPFTLRELHYENCTIQDDIFSGFLVICELNNLSIINCQEFDLGIKKTREIIKSLQLEEYYSYKIKKFSCERTKISDVTTFKSLIEVIVLNQNRQLLEYLNLDNCQLNDEMIQILSKQLLVIKEEQKFYNRVFLLRDINLSNNNQLSANSWLQLWDVLLNESKLEKKEDVPGQQSIIIANPSLLLSTFEKDRDNIINETQKIIETSQLFLKEKTLNNYKLFTPQFPKQITRILLKMDFPNLSDTQLKLEYYRLIVGFIIHPESQLINLELENLNMIVFIKACLEAYEYSKFYLEQALKQSKQDHKSQLKSIKFTNLKANDLESTEKFVQMFLCSKQIELNKLQISGCTQPIIHIILQNINRRDIYYLEELLLPNLEETLNLEDTINYFQQLIFCEKMPIKILNCSPNLAEMNDETISKFTFSNIKTEQITLKYKQDTSNNVKQYSFLLFKLISYGLQEITFDLTDCTSLLQETFKQLNDFDNLNLKKLIFKGDLKINKNLFEKLSLLFGKLELIQVQKLLLENEFEIYDICQLMDVHKTNNLRFDIKQLTCNNPGEFFKKFVFNINVGITEVVFRDYNVLKNKFEIYDLGQKIRYFSLNMGLLYNSNEQLDVNALQTISSMLIYNESSNLEELILHQCHFKIAGIKALCQHSNTFREKVQSEGRQKNAQLKLKRITLYYSLYIGDDGAELYNKELLYFEYINVERFEVQVTNWNDAMTNSLCLAAQNWLQFQKDQKREYQTKYPLKYLDIGRNEFVDEQESWQNFLKTFVFTDNTPYLETLNIHFMALNDLKTRYIVNEALLFFSKKSSDYKFNLKKINFSQNNSLTHLGWQNLFKNFFFHPKVYLEELNMISTMLDSQIKLDVIAEVIRNRALASPNKKVPLHTFLCYNVSLKDSISNYLSEQPQNYKLPYELPVEIEYNDSLNFGYFDGVPESYGDILQMFQRVLTLRQKIVYLKDWKLTKSKFSPYHLNISDHYLRILNQYYAMKGNDFVDIYISLQSLDNFANYFGYIIEYPGSPYPYNLLFQQKTYDFLKDKQSNIYKIKIIQTEFAELEQINQIQILKIWENIKHHSTSIDQMQIEYDLNDDLIDEMFKQGYDERDIISLIRIIPPSKIRIQNSLSIQAIKGIYSILYDTYYFKYAMISYSFDNFLNIGIGYSLREIFYNYNATGPIRRFMKMFFYKFFNFFVKPTKKYIFNDEVKQLNNYLSQQKFYFFIIVITNILFFVITLAGPYLLTYKLIDRDPTQLTKSYICTNGISKEASYLYYAFALVTLITEAILYYKVAQIVPHHTDRIIVNKITYQEQQDNPNPQKNLDFIQEKLANKILPASEEDSQNIQKKSSTQQQPQMLENSVFSRMATAVNKRITSVTGKFTSAVTAQAEDFTQSKWGTFFSYTLTLLSSQLFKFDLYNDVVFILNAYNCEEFIVFVIALITTAFSQGIFILYFLYLIGVRVVQTQKTAKLLSSKFINDFYAISFLGRNAALSALLDTTAPFNVIIIPNTRIGRYLFPHHAGKAMSNLVKSYFFQFLCEDLPQTLLQMYFIVSQAIKRTKELQVQVYISICTAIFTAILSFYKFLSIRPTNLLQDDFDLLSVKLSNGYNQQIQHALQQEQTQIQSFIDLYNNSDQELVQIEQSQEERQSLLN</sequence>
<evidence type="ECO:0000313" key="3">
    <source>
        <dbReference type="Proteomes" id="UP000692954"/>
    </source>
</evidence>
<accession>A0A8S1R2Z2</accession>
<feature type="transmembrane region" description="Helical" evidence="1">
    <location>
        <begin position="2270"/>
        <end position="2295"/>
    </location>
</feature>
<keyword evidence="1" id="KW-1133">Transmembrane helix</keyword>
<evidence type="ECO:0000313" key="2">
    <source>
        <dbReference type="EMBL" id="CAD8121707.1"/>
    </source>
</evidence>
<organism evidence="2 3">
    <name type="scientific">Paramecium sonneborni</name>
    <dbReference type="NCBI Taxonomy" id="65129"/>
    <lineage>
        <taxon>Eukaryota</taxon>
        <taxon>Sar</taxon>
        <taxon>Alveolata</taxon>
        <taxon>Ciliophora</taxon>
        <taxon>Intramacronucleata</taxon>
        <taxon>Oligohymenophorea</taxon>
        <taxon>Peniculida</taxon>
        <taxon>Parameciidae</taxon>
        <taxon>Paramecium</taxon>
    </lineage>
</organism>
<dbReference type="PANTHER" id="PTHR13318">
    <property type="entry name" value="PARTNER OF PAIRED, ISOFORM B-RELATED"/>
    <property type="match status" value="1"/>
</dbReference>
<dbReference type="GO" id="GO:0019005">
    <property type="term" value="C:SCF ubiquitin ligase complex"/>
    <property type="evidence" value="ECO:0007669"/>
    <property type="project" value="TreeGrafter"/>
</dbReference>
<dbReference type="GO" id="GO:0031146">
    <property type="term" value="P:SCF-dependent proteasomal ubiquitin-dependent protein catabolic process"/>
    <property type="evidence" value="ECO:0007669"/>
    <property type="project" value="TreeGrafter"/>
</dbReference>
<name>A0A8S1R2Z2_9CILI</name>
<reference evidence="2" key="1">
    <citation type="submission" date="2021-01" db="EMBL/GenBank/DDBJ databases">
        <authorList>
            <consortium name="Genoscope - CEA"/>
            <person name="William W."/>
        </authorList>
    </citation>
    <scope>NUCLEOTIDE SEQUENCE</scope>
</reference>
<keyword evidence="1" id="KW-0812">Transmembrane</keyword>
<feature type="transmembrane region" description="Helical" evidence="1">
    <location>
        <begin position="2403"/>
        <end position="2422"/>
    </location>
</feature>
<feature type="transmembrane region" description="Helical" evidence="1">
    <location>
        <begin position="2058"/>
        <end position="2081"/>
    </location>
</feature>
<comment type="caution">
    <text evidence="2">The sequence shown here is derived from an EMBL/GenBank/DDBJ whole genome shotgun (WGS) entry which is preliminary data.</text>
</comment>
<gene>
    <name evidence="2" type="ORF">PSON_ATCC_30995.1.T1340009</name>
</gene>
<feature type="transmembrane region" description="Helical" evidence="1">
    <location>
        <begin position="2109"/>
        <end position="2127"/>
    </location>
</feature>